<evidence type="ECO:0000313" key="2">
    <source>
        <dbReference type="Proteomes" id="UP000016986"/>
    </source>
</evidence>
<organism evidence="1 2">
    <name type="scientific">Halarchaeum acidiphilum MH1-52-1</name>
    <dbReference type="NCBI Taxonomy" id="1261545"/>
    <lineage>
        <taxon>Archaea</taxon>
        <taxon>Methanobacteriati</taxon>
        <taxon>Methanobacteriota</taxon>
        <taxon>Stenosarchaea group</taxon>
        <taxon>Halobacteria</taxon>
        <taxon>Halobacteriales</taxon>
        <taxon>Halobacteriaceae</taxon>
    </lineage>
</organism>
<dbReference type="Pfam" id="PF23959">
    <property type="entry name" value="DUF7288"/>
    <property type="match status" value="1"/>
</dbReference>
<keyword evidence="2" id="KW-1185">Reference proteome</keyword>
<sequence length="92" mass="10123">MNETFGGRGIAYNVRFVSLEPGDGRSYRKFVYQGDPTENAVTVSRTVTIYDDDHLVGPDGPTSTRVGSARFVDASNSTVYNVVAVEVTVWRM</sequence>
<dbReference type="AlphaFoldDB" id="U3A896"/>
<dbReference type="eggNOG" id="arCOG04652">
    <property type="taxonomic scope" value="Archaea"/>
</dbReference>
<dbReference type="Proteomes" id="UP000016986">
    <property type="component" value="Unassembled WGS sequence"/>
</dbReference>
<comment type="caution">
    <text evidence="1">The sequence shown here is derived from an EMBL/GenBank/DDBJ whole genome shotgun (WGS) entry which is preliminary data.</text>
</comment>
<evidence type="ECO:0000313" key="1">
    <source>
        <dbReference type="EMBL" id="GAD53879.1"/>
    </source>
</evidence>
<proteinExistence type="predicted"/>
<accession>U3A896</accession>
<protein>
    <submittedName>
        <fullName evidence="1">Uncharacterized protein</fullName>
    </submittedName>
</protein>
<dbReference type="EMBL" id="BATA01000122">
    <property type="protein sequence ID" value="GAD53879.1"/>
    <property type="molecule type" value="Genomic_DNA"/>
</dbReference>
<reference evidence="1 2" key="1">
    <citation type="submission" date="2013-09" db="EMBL/GenBank/DDBJ databases">
        <title>Whole genome sequencing of Halarchaeum acidiphilum strain MH1-52-1.</title>
        <authorList>
            <person name="Shimane Y."/>
            <person name="Minegishi H."/>
            <person name="Nishi S."/>
            <person name="Echigo A."/>
            <person name="Shuto A."/>
            <person name="Konishi M."/>
            <person name="Ito T."/>
            <person name="Ohkuma M."/>
            <person name="Ohta Y."/>
            <person name="Nagano Y."/>
            <person name="Tsubouchi T."/>
            <person name="Mori K."/>
            <person name="Usui K."/>
            <person name="Kamekura M."/>
            <person name="Usami R."/>
            <person name="Takaki Y."/>
            <person name="Hatada Y."/>
        </authorList>
    </citation>
    <scope>NUCLEOTIDE SEQUENCE [LARGE SCALE GENOMIC DNA]</scope>
    <source>
        <strain evidence="1 2">JCM 16109</strain>
    </source>
</reference>
<dbReference type="InterPro" id="IPR055712">
    <property type="entry name" value="DUF7288"/>
</dbReference>
<gene>
    <name evidence="1" type="ORF">MBEHAL_2639</name>
</gene>
<name>U3A896_9EURY</name>